<dbReference type="SUPFAM" id="SSF50370">
    <property type="entry name" value="Ricin B-like lectins"/>
    <property type="match status" value="1"/>
</dbReference>
<comment type="caution">
    <text evidence="2">The sequence shown here is derived from an EMBL/GenBank/DDBJ whole genome shotgun (WGS) entry which is preliminary data.</text>
</comment>
<dbReference type="OrthoDB" id="9895617at2759"/>
<dbReference type="InterPro" id="IPR022234">
    <property type="entry name" value="DUF3759"/>
</dbReference>
<dbReference type="Proteomes" id="UP000650833">
    <property type="component" value="Unassembled WGS sequence"/>
</dbReference>
<gene>
    <name evidence="2" type="ORF">INT46_004407</name>
</gene>
<organism evidence="2 3">
    <name type="scientific">Mucor plumbeus</name>
    <dbReference type="NCBI Taxonomy" id="97098"/>
    <lineage>
        <taxon>Eukaryota</taxon>
        <taxon>Fungi</taxon>
        <taxon>Fungi incertae sedis</taxon>
        <taxon>Mucoromycota</taxon>
        <taxon>Mucoromycotina</taxon>
        <taxon>Mucoromycetes</taxon>
        <taxon>Mucorales</taxon>
        <taxon>Mucorineae</taxon>
        <taxon>Mucoraceae</taxon>
        <taxon>Mucor</taxon>
    </lineage>
</organism>
<protein>
    <submittedName>
        <fullName evidence="2">Uncharacterized protein</fullName>
    </submittedName>
</protein>
<dbReference type="AlphaFoldDB" id="A0A8H7QNS5"/>
<dbReference type="Pfam" id="PF12585">
    <property type="entry name" value="DUF3759"/>
    <property type="match status" value="1"/>
</dbReference>
<dbReference type="EMBL" id="JAEPRC010000553">
    <property type="protein sequence ID" value="KAG2194953.1"/>
    <property type="molecule type" value="Genomic_DNA"/>
</dbReference>
<feature type="region of interest" description="Disordered" evidence="1">
    <location>
        <begin position="267"/>
        <end position="288"/>
    </location>
</feature>
<keyword evidence="3" id="KW-1185">Reference proteome</keyword>
<dbReference type="PANTHER" id="PTHR37450:SF1">
    <property type="entry name" value="CIPC PROTEIN"/>
    <property type="match status" value="1"/>
</dbReference>
<name>A0A8H7QNS5_9FUNG</name>
<dbReference type="PANTHER" id="PTHR37450">
    <property type="entry name" value="CIPC PROTEIN"/>
    <property type="match status" value="1"/>
</dbReference>
<evidence type="ECO:0000256" key="1">
    <source>
        <dbReference type="SAM" id="MobiDB-lite"/>
    </source>
</evidence>
<reference evidence="2" key="1">
    <citation type="submission" date="2020-12" db="EMBL/GenBank/DDBJ databases">
        <title>Metabolic potential, ecology and presence of endohyphal bacteria is reflected in genomic diversity of Mucoromycotina.</title>
        <authorList>
            <person name="Muszewska A."/>
            <person name="Okrasinska A."/>
            <person name="Steczkiewicz K."/>
            <person name="Drgas O."/>
            <person name="Orlowska M."/>
            <person name="Perlinska-Lenart U."/>
            <person name="Aleksandrzak-Piekarczyk T."/>
            <person name="Szatraj K."/>
            <person name="Zielenkiewicz U."/>
            <person name="Pilsyk S."/>
            <person name="Malc E."/>
            <person name="Mieczkowski P."/>
            <person name="Kruszewska J.S."/>
            <person name="Biernat P."/>
            <person name="Pawlowska J."/>
        </authorList>
    </citation>
    <scope>NUCLEOTIDE SEQUENCE</scope>
    <source>
        <strain evidence="2">CBS 226.32</strain>
    </source>
</reference>
<proteinExistence type="predicted"/>
<sequence>MTIEGDAFPMGYFYIISKMNGLALDIDLSEGPVKAGTKLVTAPKKEEKPDRDSQLWIHQNGFLTNKSVGLVMDIGKSKRFIGHEHLYVDTMKHEESANDQRFGFSSENGHIYTLFETDQVVDIRKKVVEAGATVMIYKKAEVLEEGINQLWDLQLADPPKVMDSSDDEEDDNKRARLSAWFGNWWGWGDDEKNDVLKEKELKKAHEKVYEKKKSHLSYEIIAGAVAVQAVKMYMEKQEQDGQDVHFKGAKEAVAGFAAAEMVKMFMERGTDDDDENDDEETKEKKQSLLQKMAQSAAVNYFETKCK</sequence>
<accession>A0A8H7QNS5</accession>
<evidence type="ECO:0000313" key="3">
    <source>
        <dbReference type="Proteomes" id="UP000650833"/>
    </source>
</evidence>
<dbReference type="InterPro" id="IPR035992">
    <property type="entry name" value="Ricin_B-like_lectins"/>
</dbReference>
<feature type="compositionally biased region" description="Acidic residues" evidence="1">
    <location>
        <begin position="270"/>
        <end position="280"/>
    </location>
</feature>
<evidence type="ECO:0000313" key="2">
    <source>
        <dbReference type="EMBL" id="KAG2194953.1"/>
    </source>
</evidence>
<dbReference type="Gene3D" id="2.80.10.50">
    <property type="match status" value="1"/>
</dbReference>